<feature type="transmembrane region" description="Helical" evidence="2">
    <location>
        <begin position="68"/>
        <end position="87"/>
    </location>
</feature>
<feature type="region of interest" description="Disordered" evidence="1">
    <location>
        <begin position="199"/>
        <end position="262"/>
    </location>
</feature>
<feature type="compositionally biased region" description="Basic and acidic residues" evidence="1">
    <location>
        <begin position="229"/>
        <end position="250"/>
    </location>
</feature>
<gene>
    <name evidence="4" type="primary">LOC111491538</name>
</gene>
<dbReference type="KEGG" id="cmax:111491538"/>
<dbReference type="OrthoDB" id="2014574at2759"/>
<evidence type="ECO:0000313" key="3">
    <source>
        <dbReference type="Proteomes" id="UP000504608"/>
    </source>
</evidence>
<dbReference type="AlphaFoldDB" id="A0A6J1KAA9"/>
<feature type="compositionally biased region" description="Basic residues" evidence="1">
    <location>
        <begin position="204"/>
        <end position="221"/>
    </location>
</feature>
<keyword evidence="2" id="KW-0812">Transmembrane</keyword>
<evidence type="ECO:0000256" key="2">
    <source>
        <dbReference type="SAM" id="Phobius"/>
    </source>
</evidence>
<proteinExistence type="predicted"/>
<feature type="transmembrane region" description="Helical" evidence="2">
    <location>
        <begin position="107"/>
        <end position="128"/>
    </location>
</feature>
<keyword evidence="2" id="KW-1133">Transmembrane helix</keyword>
<keyword evidence="3" id="KW-1185">Reference proteome</keyword>
<accession>A0A6J1KAA9</accession>
<evidence type="ECO:0000313" key="4">
    <source>
        <dbReference type="RefSeq" id="XP_022996258.1"/>
    </source>
</evidence>
<sequence length="262" mass="29052">MVTLASAYLSSSPSNFSSLNLLRLSKPPFTFSTSLSNLKPLNPSHKSASNQRRTTRNGICRAELGNDAPFAIAIGACILSSLVLPPAGGGSDDDSDAVMDSTDARLAVMGIISFIPYFNWLSWVFAWLDSGKRRYAVYAIVYLAPYLRSNLSLSPDESWLPIVSILICIAHIQVEASIKNGDIQPFQIFGKASNQISPTEIGRGHLKGFKGPTKKSGKKRDMKLPSAEEQLRDEIRGWGDYKETLDHEQSNEEWDDEQRRKR</sequence>
<name>A0A6J1KAA9_CUCMA</name>
<dbReference type="PANTHER" id="PTHR36804:SF1">
    <property type="entry name" value="OS04G0585600 PROTEIN"/>
    <property type="match status" value="1"/>
</dbReference>
<dbReference type="Proteomes" id="UP000504608">
    <property type="component" value="Unplaced"/>
</dbReference>
<evidence type="ECO:0000256" key="1">
    <source>
        <dbReference type="SAM" id="MobiDB-lite"/>
    </source>
</evidence>
<reference evidence="4" key="1">
    <citation type="submission" date="2025-08" db="UniProtKB">
        <authorList>
            <consortium name="RefSeq"/>
        </authorList>
    </citation>
    <scope>IDENTIFICATION</scope>
    <source>
        <tissue evidence="4">Young leaves</tissue>
    </source>
</reference>
<organism evidence="3 4">
    <name type="scientific">Cucurbita maxima</name>
    <name type="common">Pumpkin</name>
    <name type="synonym">Winter squash</name>
    <dbReference type="NCBI Taxonomy" id="3661"/>
    <lineage>
        <taxon>Eukaryota</taxon>
        <taxon>Viridiplantae</taxon>
        <taxon>Streptophyta</taxon>
        <taxon>Embryophyta</taxon>
        <taxon>Tracheophyta</taxon>
        <taxon>Spermatophyta</taxon>
        <taxon>Magnoliopsida</taxon>
        <taxon>eudicotyledons</taxon>
        <taxon>Gunneridae</taxon>
        <taxon>Pentapetalae</taxon>
        <taxon>rosids</taxon>
        <taxon>fabids</taxon>
        <taxon>Cucurbitales</taxon>
        <taxon>Cucurbitaceae</taxon>
        <taxon>Cucurbiteae</taxon>
        <taxon>Cucurbita</taxon>
    </lineage>
</organism>
<keyword evidence="2" id="KW-0472">Membrane</keyword>
<dbReference type="GeneID" id="111491538"/>
<protein>
    <submittedName>
        <fullName evidence="4">Uncharacterized protein LOC111491538 isoform X1</fullName>
    </submittedName>
</protein>
<dbReference type="PANTHER" id="PTHR36804">
    <property type="entry name" value="OSJNBA0013K16.11 PROTEIN"/>
    <property type="match status" value="1"/>
</dbReference>
<dbReference type="RefSeq" id="XP_022996258.1">
    <property type="nucleotide sequence ID" value="XM_023140490.1"/>
</dbReference>